<protein>
    <submittedName>
        <fullName evidence="2">Uncharacterized protein</fullName>
    </submittedName>
</protein>
<keyword evidence="1" id="KW-0472">Membrane</keyword>
<evidence type="ECO:0000313" key="3">
    <source>
        <dbReference type="Proteomes" id="UP000655759"/>
    </source>
</evidence>
<reference evidence="2" key="1">
    <citation type="submission" date="2021-02" db="EMBL/GenBank/DDBJ databases">
        <authorList>
            <person name="Han P."/>
        </authorList>
    </citation>
    <scope>NUCLEOTIDE SEQUENCE</scope>
    <source>
        <strain evidence="2">Candidatus Nitrosotenuis uzonensis 5A</strain>
    </source>
</reference>
<evidence type="ECO:0000313" key="2">
    <source>
        <dbReference type="EMBL" id="CAE6489498.1"/>
    </source>
</evidence>
<sequence length="57" mass="6525">MFELQKIIIHKKFLVLIQFTVEPIAISADIVIFAIYFPNNPSMNSKTLMIRTNLGSN</sequence>
<dbReference type="Proteomes" id="UP000655759">
    <property type="component" value="Unassembled WGS sequence"/>
</dbReference>
<evidence type="ECO:0000256" key="1">
    <source>
        <dbReference type="SAM" id="Phobius"/>
    </source>
</evidence>
<organism evidence="2 3">
    <name type="scientific">Candidatus Nitrosotenuis uzonensis</name>
    <dbReference type="NCBI Taxonomy" id="1407055"/>
    <lineage>
        <taxon>Archaea</taxon>
        <taxon>Nitrososphaerota</taxon>
        <taxon>Candidatus Nitrosotenuis</taxon>
    </lineage>
</organism>
<gene>
    <name evidence="2" type="ORF">NUZ5A_20621</name>
</gene>
<keyword evidence="1" id="KW-1133">Transmembrane helix</keyword>
<proteinExistence type="predicted"/>
<dbReference type="EMBL" id="CAJNAQ010000002">
    <property type="protein sequence ID" value="CAE6489498.1"/>
    <property type="molecule type" value="Genomic_DNA"/>
</dbReference>
<keyword evidence="1" id="KW-0812">Transmembrane</keyword>
<name>A0A812F0P3_9ARCH</name>
<comment type="caution">
    <text evidence="2">The sequence shown here is derived from an EMBL/GenBank/DDBJ whole genome shotgun (WGS) entry which is preliminary data.</text>
</comment>
<feature type="transmembrane region" description="Helical" evidence="1">
    <location>
        <begin position="12"/>
        <end position="37"/>
    </location>
</feature>
<dbReference type="AlphaFoldDB" id="A0A812F0P3"/>
<accession>A0A812F0P3</accession>